<dbReference type="GO" id="GO:0003924">
    <property type="term" value="F:GTPase activity"/>
    <property type="evidence" value="ECO:0007669"/>
    <property type="project" value="InterPro"/>
</dbReference>
<dbReference type="InterPro" id="IPR003578">
    <property type="entry name" value="Small_GTPase_Rho"/>
</dbReference>
<dbReference type="GO" id="GO:0035006">
    <property type="term" value="P:melanization defense response"/>
    <property type="evidence" value="ECO:0007669"/>
    <property type="project" value="UniProtKB-ARBA"/>
</dbReference>
<keyword evidence="4" id="KW-1185">Reference proteome</keyword>
<proteinExistence type="predicted"/>
<keyword evidence="1" id="KW-0547">Nucleotide-binding</keyword>
<protein>
    <submittedName>
        <fullName evidence="3">Uncharacterized protein</fullName>
    </submittedName>
</protein>
<organism evidence="3 4">
    <name type="scientific">Rhamnusium bicolor</name>
    <dbReference type="NCBI Taxonomy" id="1586634"/>
    <lineage>
        <taxon>Eukaryota</taxon>
        <taxon>Metazoa</taxon>
        <taxon>Ecdysozoa</taxon>
        <taxon>Arthropoda</taxon>
        <taxon>Hexapoda</taxon>
        <taxon>Insecta</taxon>
        <taxon>Pterygota</taxon>
        <taxon>Neoptera</taxon>
        <taxon>Endopterygota</taxon>
        <taxon>Coleoptera</taxon>
        <taxon>Polyphaga</taxon>
        <taxon>Cucujiformia</taxon>
        <taxon>Chrysomeloidea</taxon>
        <taxon>Cerambycidae</taxon>
        <taxon>Lepturinae</taxon>
        <taxon>Rhagiini</taxon>
        <taxon>Rhamnusium</taxon>
    </lineage>
</organism>
<dbReference type="GO" id="GO:0005525">
    <property type="term" value="F:GTP binding"/>
    <property type="evidence" value="ECO:0007669"/>
    <property type="project" value="UniProtKB-KW"/>
</dbReference>
<dbReference type="Pfam" id="PF00071">
    <property type="entry name" value="Ras"/>
    <property type="match status" value="1"/>
</dbReference>
<evidence type="ECO:0000256" key="2">
    <source>
        <dbReference type="ARBA" id="ARBA00023134"/>
    </source>
</evidence>
<dbReference type="SUPFAM" id="SSF52540">
    <property type="entry name" value="P-loop containing nucleoside triphosphate hydrolases"/>
    <property type="match status" value="1"/>
</dbReference>
<dbReference type="PROSITE" id="PS51420">
    <property type="entry name" value="RHO"/>
    <property type="match status" value="1"/>
</dbReference>
<sequence>MDPSNNGLTTMALIGDGYVGKTCILKCLQKSSYQQNSSPNVYNEMTLEKTDIFLLCFCVADTVSYENVTSKWVPDLQHYRSKPIILLGTKVDLRSSSSSTSISRHRGIRLQKRIGAKSYVECSSKSGQGISNIIDVASNVLLTSENRKTCTLQ</sequence>
<dbReference type="PANTHER" id="PTHR24072">
    <property type="entry name" value="RHO FAMILY GTPASE"/>
    <property type="match status" value="1"/>
</dbReference>
<dbReference type="EMBL" id="JANEYF010004599">
    <property type="protein sequence ID" value="KAJ8930599.1"/>
    <property type="molecule type" value="Genomic_DNA"/>
</dbReference>
<keyword evidence="2" id="KW-0342">GTP-binding</keyword>
<dbReference type="Proteomes" id="UP001162156">
    <property type="component" value="Unassembled WGS sequence"/>
</dbReference>
<comment type="caution">
    <text evidence="3">The sequence shown here is derived from an EMBL/GenBank/DDBJ whole genome shotgun (WGS) entry which is preliminary data.</text>
</comment>
<dbReference type="AlphaFoldDB" id="A0AAV8WVJ3"/>
<dbReference type="SMART" id="SM00174">
    <property type="entry name" value="RHO"/>
    <property type="match status" value="1"/>
</dbReference>
<dbReference type="GO" id="GO:0035099">
    <property type="term" value="P:hemocyte migration"/>
    <property type="evidence" value="ECO:0007669"/>
    <property type="project" value="UniProtKB-ARBA"/>
</dbReference>
<evidence type="ECO:0000313" key="3">
    <source>
        <dbReference type="EMBL" id="KAJ8930599.1"/>
    </source>
</evidence>
<dbReference type="GO" id="GO:0022412">
    <property type="term" value="P:cellular process involved in reproduction in multicellular organism"/>
    <property type="evidence" value="ECO:0007669"/>
    <property type="project" value="UniProtKB-ARBA"/>
</dbReference>
<gene>
    <name evidence="3" type="ORF">NQ314_016581</name>
</gene>
<dbReference type="GO" id="GO:0001667">
    <property type="term" value="P:ameboidal-type cell migration"/>
    <property type="evidence" value="ECO:0007669"/>
    <property type="project" value="UniProtKB-ARBA"/>
</dbReference>
<name>A0AAV8WVJ3_9CUCU</name>
<accession>A0AAV8WVJ3</accession>
<dbReference type="InterPro" id="IPR001806">
    <property type="entry name" value="Small_GTPase"/>
</dbReference>
<dbReference type="Gene3D" id="3.40.50.300">
    <property type="entry name" value="P-loop containing nucleotide triphosphate hydrolases"/>
    <property type="match status" value="1"/>
</dbReference>
<dbReference type="InterPro" id="IPR027417">
    <property type="entry name" value="P-loop_NTPase"/>
</dbReference>
<dbReference type="SMART" id="SM00175">
    <property type="entry name" value="RAB"/>
    <property type="match status" value="1"/>
</dbReference>
<dbReference type="GO" id="GO:0003006">
    <property type="term" value="P:developmental process involved in reproduction"/>
    <property type="evidence" value="ECO:0007669"/>
    <property type="project" value="UniProtKB-ARBA"/>
</dbReference>
<evidence type="ECO:0000256" key="1">
    <source>
        <dbReference type="ARBA" id="ARBA00022741"/>
    </source>
</evidence>
<reference evidence="3" key="1">
    <citation type="journal article" date="2023" name="Insect Mol. Biol.">
        <title>Genome sequencing provides insights into the evolution of gene families encoding plant cell wall-degrading enzymes in longhorned beetles.</title>
        <authorList>
            <person name="Shin N.R."/>
            <person name="Okamura Y."/>
            <person name="Kirsch R."/>
            <person name="Pauchet Y."/>
        </authorList>
    </citation>
    <scope>NUCLEOTIDE SEQUENCE</scope>
    <source>
        <strain evidence="3">RBIC_L_NR</strain>
    </source>
</reference>
<evidence type="ECO:0000313" key="4">
    <source>
        <dbReference type="Proteomes" id="UP001162156"/>
    </source>
</evidence>
<dbReference type="GO" id="GO:0007264">
    <property type="term" value="P:small GTPase-mediated signal transduction"/>
    <property type="evidence" value="ECO:0007669"/>
    <property type="project" value="InterPro"/>
</dbReference>